<feature type="compositionally biased region" description="Polar residues" evidence="1">
    <location>
        <begin position="84"/>
        <end position="93"/>
    </location>
</feature>
<protein>
    <submittedName>
        <fullName evidence="2">Uncharacterized protein</fullName>
    </submittedName>
</protein>
<organism evidence="2 3">
    <name type="scientific">Cirrhinus mrigala</name>
    <name type="common">Mrigala</name>
    <dbReference type="NCBI Taxonomy" id="683832"/>
    <lineage>
        <taxon>Eukaryota</taxon>
        <taxon>Metazoa</taxon>
        <taxon>Chordata</taxon>
        <taxon>Craniata</taxon>
        <taxon>Vertebrata</taxon>
        <taxon>Euteleostomi</taxon>
        <taxon>Actinopterygii</taxon>
        <taxon>Neopterygii</taxon>
        <taxon>Teleostei</taxon>
        <taxon>Ostariophysi</taxon>
        <taxon>Cypriniformes</taxon>
        <taxon>Cyprinidae</taxon>
        <taxon>Labeoninae</taxon>
        <taxon>Labeonini</taxon>
        <taxon>Cirrhinus</taxon>
    </lineage>
</organism>
<dbReference type="PANTHER" id="PTHR33244:SF3">
    <property type="entry name" value="PEPTIDASE A2 DOMAIN-CONTAINING PROTEIN"/>
    <property type="match status" value="1"/>
</dbReference>
<feature type="region of interest" description="Disordered" evidence="1">
    <location>
        <begin position="75"/>
        <end position="106"/>
    </location>
</feature>
<gene>
    <name evidence="2" type="ORF">M9458_008273</name>
</gene>
<dbReference type="AlphaFoldDB" id="A0ABD0RAB9"/>
<evidence type="ECO:0000313" key="3">
    <source>
        <dbReference type="Proteomes" id="UP001529510"/>
    </source>
</evidence>
<feature type="compositionally biased region" description="Basic and acidic residues" evidence="1">
    <location>
        <begin position="95"/>
        <end position="106"/>
    </location>
</feature>
<comment type="caution">
    <text evidence="2">The sequence shown here is derived from an EMBL/GenBank/DDBJ whole genome shotgun (WGS) entry which is preliminary data.</text>
</comment>
<sequence length="106" mass="12330">MAKFHYDLRAKDLPELNVGEHIRMKPLPGDRTGRWRRGQCLGKVNPRSYVVDVDGTLYRRNRVDLRRAERFDQFNYPEAESKENSQGATSCSETVIREKNTSDITD</sequence>
<evidence type="ECO:0000256" key="1">
    <source>
        <dbReference type="SAM" id="MobiDB-lite"/>
    </source>
</evidence>
<keyword evidence="3" id="KW-1185">Reference proteome</keyword>
<evidence type="ECO:0000313" key="2">
    <source>
        <dbReference type="EMBL" id="KAL0194701.1"/>
    </source>
</evidence>
<accession>A0ABD0RAB9</accession>
<dbReference type="Proteomes" id="UP001529510">
    <property type="component" value="Unassembled WGS sequence"/>
</dbReference>
<reference evidence="2 3" key="1">
    <citation type="submission" date="2024-05" db="EMBL/GenBank/DDBJ databases">
        <title>Genome sequencing and assembly of Indian major carp, Cirrhinus mrigala (Hamilton, 1822).</title>
        <authorList>
            <person name="Mohindra V."/>
            <person name="Chowdhury L.M."/>
            <person name="Lal K."/>
            <person name="Jena J.K."/>
        </authorList>
    </citation>
    <scope>NUCLEOTIDE SEQUENCE [LARGE SCALE GENOMIC DNA]</scope>
    <source>
        <strain evidence="2">CM1030</strain>
        <tissue evidence="2">Blood</tissue>
    </source>
</reference>
<feature type="non-terminal residue" evidence="2">
    <location>
        <position position="106"/>
    </location>
</feature>
<dbReference type="PANTHER" id="PTHR33244">
    <property type="entry name" value="INTEGRASE CATALYTIC DOMAIN-CONTAINING PROTEIN-RELATED"/>
    <property type="match status" value="1"/>
</dbReference>
<name>A0ABD0RAB9_CIRMR</name>
<proteinExistence type="predicted"/>
<dbReference type="EMBL" id="JAMKFB020000004">
    <property type="protein sequence ID" value="KAL0194701.1"/>
    <property type="molecule type" value="Genomic_DNA"/>
</dbReference>